<sequence length="70" mass="6836">MVGGQGSLQGLCGVLPRSVLGRAGQLSGAATGRLGGCRLAQLLAGATPISIGPGSRRLLLRQGPAEGDAL</sequence>
<accession>A0AAV7NA91</accession>
<keyword evidence="2" id="KW-1185">Reference proteome</keyword>
<dbReference type="EMBL" id="JANPWB010000012">
    <property type="protein sequence ID" value="KAJ1112995.1"/>
    <property type="molecule type" value="Genomic_DNA"/>
</dbReference>
<dbReference type="AlphaFoldDB" id="A0AAV7NA91"/>
<proteinExistence type="predicted"/>
<reference evidence="1" key="1">
    <citation type="journal article" date="2022" name="bioRxiv">
        <title>Sequencing and chromosome-scale assembly of the giantPleurodeles waltlgenome.</title>
        <authorList>
            <person name="Brown T."/>
            <person name="Elewa A."/>
            <person name="Iarovenko S."/>
            <person name="Subramanian E."/>
            <person name="Araus A.J."/>
            <person name="Petzold A."/>
            <person name="Susuki M."/>
            <person name="Suzuki K.-i.T."/>
            <person name="Hayashi T."/>
            <person name="Toyoda A."/>
            <person name="Oliveira C."/>
            <person name="Osipova E."/>
            <person name="Leigh N.D."/>
            <person name="Simon A."/>
            <person name="Yun M.H."/>
        </authorList>
    </citation>
    <scope>NUCLEOTIDE SEQUENCE</scope>
    <source>
        <strain evidence="1">20211129_DDA</strain>
        <tissue evidence="1">Liver</tissue>
    </source>
</reference>
<protein>
    <submittedName>
        <fullName evidence="1">Uncharacterized protein</fullName>
    </submittedName>
</protein>
<dbReference type="Proteomes" id="UP001066276">
    <property type="component" value="Chromosome 8"/>
</dbReference>
<comment type="caution">
    <text evidence="1">The sequence shown here is derived from an EMBL/GenBank/DDBJ whole genome shotgun (WGS) entry which is preliminary data.</text>
</comment>
<evidence type="ECO:0000313" key="1">
    <source>
        <dbReference type="EMBL" id="KAJ1112995.1"/>
    </source>
</evidence>
<name>A0AAV7NA91_PLEWA</name>
<evidence type="ECO:0000313" key="2">
    <source>
        <dbReference type="Proteomes" id="UP001066276"/>
    </source>
</evidence>
<organism evidence="1 2">
    <name type="scientific">Pleurodeles waltl</name>
    <name type="common">Iberian ribbed newt</name>
    <dbReference type="NCBI Taxonomy" id="8319"/>
    <lineage>
        <taxon>Eukaryota</taxon>
        <taxon>Metazoa</taxon>
        <taxon>Chordata</taxon>
        <taxon>Craniata</taxon>
        <taxon>Vertebrata</taxon>
        <taxon>Euteleostomi</taxon>
        <taxon>Amphibia</taxon>
        <taxon>Batrachia</taxon>
        <taxon>Caudata</taxon>
        <taxon>Salamandroidea</taxon>
        <taxon>Salamandridae</taxon>
        <taxon>Pleurodelinae</taxon>
        <taxon>Pleurodeles</taxon>
    </lineage>
</organism>
<gene>
    <name evidence="1" type="ORF">NDU88_001255</name>
</gene>